<dbReference type="InterPro" id="IPR035901">
    <property type="entry name" value="GIY-YIG_endonuc_sf"/>
</dbReference>
<evidence type="ECO:0000313" key="11">
    <source>
        <dbReference type="EMBL" id="GGW36621.1"/>
    </source>
</evidence>
<evidence type="ECO:0000256" key="8">
    <source>
        <dbReference type="ARBA" id="ARBA00042138"/>
    </source>
</evidence>
<dbReference type="SMART" id="SM00465">
    <property type="entry name" value="GIYc"/>
    <property type="match status" value="1"/>
</dbReference>
<dbReference type="AlphaFoldDB" id="A0A918MMJ1"/>
<keyword evidence="3" id="KW-0378">Hydrolase</keyword>
<dbReference type="GO" id="GO:0009432">
    <property type="term" value="P:SOS response"/>
    <property type="evidence" value="ECO:0007669"/>
    <property type="project" value="UniProtKB-KW"/>
</dbReference>
<gene>
    <name evidence="11" type="ORF">GCM10007383_21990</name>
</gene>
<evidence type="ECO:0000256" key="6">
    <source>
        <dbReference type="ARBA" id="ARBA00023236"/>
    </source>
</evidence>
<dbReference type="RefSeq" id="WP_169720746.1">
    <property type="nucleotide sequence ID" value="NZ_BMWP01000013.1"/>
</dbReference>
<keyword evidence="12" id="KW-1185">Reference proteome</keyword>
<evidence type="ECO:0000313" key="12">
    <source>
        <dbReference type="Proteomes" id="UP000634668"/>
    </source>
</evidence>
<evidence type="ECO:0000256" key="5">
    <source>
        <dbReference type="ARBA" id="ARBA00023204"/>
    </source>
</evidence>
<evidence type="ECO:0000256" key="9">
    <source>
        <dbReference type="ARBA" id="ARBA00042732"/>
    </source>
</evidence>
<evidence type="ECO:0000256" key="2">
    <source>
        <dbReference type="ARBA" id="ARBA00022769"/>
    </source>
</evidence>
<keyword evidence="11" id="KW-0540">Nuclease</keyword>
<dbReference type="Proteomes" id="UP000634668">
    <property type="component" value="Unassembled WGS sequence"/>
</dbReference>
<evidence type="ECO:0000256" key="1">
    <source>
        <dbReference type="ARBA" id="ARBA00022763"/>
    </source>
</evidence>
<dbReference type="InterPro" id="IPR047296">
    <property type="entry name" value="GIY-YIG_UvrC_Cho"/>
</dbReference>
<dbReference type="InterPro" id="IPR036397">
    <property type="entry name" value="RNaseH_sf"/>
</dbReference>
<keyword evidence="4" id="KW-0267">Excision nuclease</keyword>
<dbReference type="GO" id="GO:0004527">
    <property type="term" value="F:exonuclease activity"/>
    <property type="evidence" value="ECO:0007669"/>
    <property type="project" value="UniProtKB-KW"/>
</dbReference>
<keyword evidence="1" id="KW-0227">DNA damage</keyword>
<evidence type="ECO:0000259" key="10">
    <source>
        <dbReference type="PROSITE" id="PS50164"/>
    </source>
</evidence>
<dbReference type="Gene3D" id="3.40.1440.10">
    <property type="entry name" value="GIY-YIG endonuclease"/>
    <property type="match status" value="1"/>
</dbReference>
<dbReference type="InterPro" id="IPR050066">
    <property type="entry name" value="UvrABC_protein_C"/>
</dbReference>
<dbReference type="InterPro" id="IPR000305">
    <property type="entry name" value="GIY-YIG_endonuc"/>
</dbReference>
<dbReference type="PANTHER" id="PTHR30562">
    <property type="entry name" value="UVRC/OXIDOREDUCTASE"/>
    <property type="match status" value="1"/>
</dbReference>
<keyword evidence="11" id="KW-0269">Exonuclease</keyword>
<name>A0A918MMJ1_9FLAO</name>
<organism evidence="11 12">
    <name type="scientific">Arenibacter certesii</name>
    <dbReference type="NCBI Taxonomy" id="228955"/>
    <lineage>
        <taxon>Bacteria</taxon>
        <taxon>Pseudomonadati</taxon>
        <taxon>Bacteroidota</taxon>
        <taxon>Flavobacteriia</taxon>
        <taxon>Flavobacteriales</taxon>
        <taxon>Flavobacteriaceae</taxon>
        <taxon>Arenibacter</taxon>
    </lineage>
</organism>
<protein>
    <recommendedName>
        <fullName evidence="7">Excinuclease cho</fullName>
    </recommendedName>
    <alternativeName>
        <fullName evidence="9">Endonuclease cho</fullName>
    </alternativeName>
    <alternativeName>
        <fullName evidence="8">UvrC homolog protein</fullName>
    </alternativeName>
</protein>
<dbReference type="EMBL" id="BMWP01000013">
    <property type="protein sequence ID" value="GGW36621.1"/>
    <property type="molecule type" value="Genomic_DNA"/>
</dbReference>
<dbReference type="PROSITE" id="PS50164">
    <property type="entry name" value="GIY_YIG"/>
    <property type="match status" value="1"/>
</dbReference>
<evidence type="ECO:0000256" key="4">
    <source>
        <dbReference type="ARBA" id="ARBA00022881"/>
    </source>
</evidence>
<reference evidence="11" key="2">
    <citation type="submission" date="2020-09" db="EMBL/GenBank/DDBJ databases">
        <authorList>
            <person name="Sun Q."/>
            <person name="Kim S."/>
        </authorList>
    </citation>
    <scope>NUCLEOTIDE SEQUENCE</scope>
    <source>
        <strain evidence="11">KCTC 12113</strain>
    </source>
</reference>
<keyword evidence="2" id="KW-0228">DNA excision</keyword>
<reference evidence="11" key="1">
    <citation type="journal article" date="2014" name="Int. J. Syst. Evol. Microbiol.">
        <title>Complete genome sequence of Corynebacterium casei LMG S-19264T (=DSM 44701T), isolated from a smear-ripened cheese.</title>
        <authorList>
            <consortium name="US DOE Joint Genome Institute (JGI-PGF)"/>
            <person name="Walter F."/>
            <person name="Albersmeier A."/>
            <person name="Kalinowski J."/>
            <person name="Ruckert C."/>
        </authorList>
    </citation>
    <scope>NUCLEOTIDE SEQUENCE</scope>
    <source>
        <strain evidence="11">KCTC 12113</strain>
    </source>
</reference>
<dbReference type="SUPFAM" id="SSF82771">
    <property type="entry name" value="GIY-YIG endonuclease"/>
    <property type="match status" value="1"/>
</dbReference>
<dbReference type="CDD" id="cd10434">
    <property type="entry name" value="GIY-YIG_UvrC_Cho"/>
    <property type="match status" value="1"/>
</dbReference>
<feature type="domain" description="GIY-YIG" evidence="10">
    <location>
        <begin position="171"/>
        <end position="247"/>
    </location>
</feature>
<dbReference type="GO" id="GO:0009380">
    <property type="term" value="C:excinuclease repair complex"/>
    <property type="evidence" value="ECO:0007669"/>
    <property type="project" value="TreeGrafter"/>
</dbReference>
<dbReference type="Gene3D" id="3.30.420.10">
    <property type="entry name" value="Ribonuclease H-like superfamily/Ribonuclease H"/>
    <property type="match status" value="1"/>
</dbReference>
<dbReference type="GO" id="GO:0003676">
    <property type="term" value="F:nucleic acid binding"/>
    <property type="evidence" value="ECO:0007669"/>
    <property type="project" value="InterPro"/>
</dbReference>
<keyword evidence="6" id="KW-0742">SOS response</keyword>
<evidence type="ECO:0000256" key="3">
    <source>
        <dbReference type="ARBA" id="ARBA00022801"/>
    </source>
</evidence>
<dbReference type="GO" id="GO:0006289">
    <property type="term" value="P:nucleotide-excision repair"/>
    <property type="evidence" value="ECO:0007669"/>
    <property type="project" value="InterPro"/>
</dbReference>
<keyword evidence="5" id="KW-0234">DNA repair</keyword>
<comment type="caution">
    <text evidence="11">The sequence shown here is derived from an EMBL/GenBank/DDBJ whole genome shotgun (WGS) entry which is preliminary data.</text>
</comment>
<proteinExistence type="predicted"/>
<accession>A0A918MMJ1</accession>
<evidence type="ECO:0000256" key="7">
    <source>
        <dbReference type="ARBA" id="ARBA00040756"/>
    </source>
</evidence>
<dbReference type="PANTHER" id="PTHR30562:SF10">
    <property type="entry name" value="EXCINUCLEASE CHO"/>
    <property type="match status" value="1"/>
</dbReference>
<dbReference type="Pfam" id="PF01541">
    <property type="entry name" value="GIY-YIG"/>
    <property type="match status" value="1"/>
</dbReference>
<sequence length="430" mass="49515">MLGLAILTIEDGTIISEFESFVKVVPHLSKSERAALNLDYSKIRSAPTLSDIAPEIIEIIENTHTVFIDQFSCSIFKKAFREIGYPAGSANIILEKAYKNYLKSTTPFSLYNAMELLKIQQPLHSLRDICLAMEKILDTLNTISSDNNPVLSSMENERSDGNEIDFSHLPKSPGVYFFKDYNDQTIYIGKAKNISKRVRSHFTSRLKFELELCRQTTSIDFEETGSEVIALLLEAHYIHSLKPKYNTLQKEIIDPYIITSKMDSKGVLRIQLVQKSYSDNQNEFYYNRTSVLQKVKEVQQKFNLCNRYAGIERTSNKCNDPIFCKGICEGKEDKQSYNQRVHKALDYIFAQRPSYILKLRGRSAFEESLVLVKNGIYQGFGFIDKEANINSIADIESFIKYYPHNYFTARILDQYFKNTRPSLQNVIRLT</sequence>